<dbReference type="Proteomes" id="UP000614272">
    <property type="component" value="Unassembled WGS sequence"/>
</dbReference>
<sequence>MATEGDAELASQKENFMGIRENKQVMPDFYDAGGLGDDTVAGWSDRIFKGAVYQNALPCSVMFS</sequence>
<dbReference type="EMBL" id="BMGJ01000014">
    <property type="protein sequence ID" value="GGD73467.1"/>
    <property type="molecule type" value="Genomic_DNA"/>
</dbReference>
<evidence type="ECO:0000313" key="2">
    <source>
        <dbReference type="Proteomes" id="UP000614272"/>
    </source>
</evidence>
<evidence type="ECO:0000313" key="1">
    <source>
        <dbReference type="EMBL" id="GGD73467.1"/>
    </source>
</evidence>
<name>A0ABQ1RP59_9ALTE</name>
<proteinExistence type="predicted"/>
<accession>A0ABQ1RP59</accession>
<comment type="caution">
    <text evidence="1">The sequence shown here is derived from an EMBL/GenBank/DDBJ whole genome shotgun (WGS) entry which is preliminary data.</text>
</comment>
<dbReference type="RefSeq" id="WP_099035711.1">
    <property type="nucleotide sequence ID" value="NZ_BMGJ01000014.1"/>
</dbReference>
<organism evidence="1 2">
    <name type="scientific">Lacimicrobium alkaliphilum</name>
    <dbReference type="NCBI Taxonomy" id="1526571"/>
    <lineage>
        <taxon>Bacteria</taxon>
        <taxon>Pseudomonadati</taxon>
        <taxon>Pseudomonadota</taxon>
        <taxon>Gammaproteobacteria</taxon>
        <taxon>Alteromonadales</taxon>
        <taxon>Alteromonadaceae</taxon>
        <taxon>Lacimicrobium</taxon>
    </lineage>
</organism>
<gene>
    <name evidence="1" type="ORF">GCM10011357_30700</name>
</gene>
<reference evidence="2" key="1">
    <citation type="journal article" date="2019" name="Int. J. Syst. Evol. Microbiol.">
        <title>The Global Catalogue of Microorganisms (GCM) 10K type strain sequencing project: providing services to taxonomists for standard genome sequencing and annotation.</title>
        <authorList>
            <consortium name="The Broad Institute Genomics Platform"/>
            <consortium name="The Broad Institute Genome Sequencing Center for Infectious Disease"/>
            <person name="Wu L."/>
            <person name="Ma J."/>
        </authorList>
    </citation>
    <scope>NUCLEOTIDE SEQUENCE [LARGE SCALE GENOMIC DNA]</scope>
    <source>
        <strain evidence="2">CGMCC 1.12923</strain>
    </source>
</reference>
<keyword evidence="2" id="KW-1185">Reference proteome</keyword>
<protein>
    <submittedName>
        <fullName evidence="1">Uncharacterized protein</fullName>
    </submittedName>
</protein>